<dbReference type="EMBL" id="LUUK01000186">
    <property type="protein sequence ID" value="OAI16390.1"/>
    <property type="molecule type" value="Genomic_DNA"/>
</dbReference>
<dbReference type="InterPro" id="IPR007627">
    <property type="entry name" value="RNA_pol_sigma70_r2"/>
</dbReference>
<evidence type="ECO:0000256" key="4">
    <source>
        <dbReference type="ARBA" id="ARBA00023163"/>
    </source>
</evidence>
<organism evidence="7 8">
    <name type="scientific">Methylomonas koyamae</name>
    <dbReference type="NCBI Taxonomy" id="702114"/>
    <lineage>
        <taxon>Bacteria</taxon>
        <taxon>Pseudomonadati</taxon>
        <taxon>Pseudomonadota</taxon>
        <taxon>Gammaproteobacteria</taxon>
        <taxon>Methylococcales</taxon>
        <taxon>Methylococcaceae</taxon>
        <taxon>Methylomonas</taxon>
    </lineage>
</organism>
<evidence type="ECO:0000256" key="2">
    <source>
        <dbReference type="ARBA" id="ARBA00023015"/>
    </source>
</evidence>
<evidence type="ECO:0000256" key="1">
    <source>
        <dbReference type="ARBA" id="ARBA00010641"/>
    </source>
</evidence>
<sequence>MALSIDDISGIYFCARPQLQQFLVRRVQCPDTAAELLQEVYLRLPHLKPPPQTEGEVRAWLYRVAGNLSIDHIRAESRHAELLERFCGDAGEEDVTAAPDHVAMFCEEIQRVQALLAQLPPRCAQILRLNRLEGLTYAEVGAHLGISRSLVEKEMVKILDHLRAGLDDEDEA</sequence>
<comment type="similarity">
    <text evidence="1">Belongs to the sigma-70 factor family. ECF subfamily.</text>
</comment>
<dbReference type="InterPro" id="IPR013325">
    <property type="entry name" value="RNA_pol_sigma_r2"/>
</dbReference>
<accession>A0A177NH54</accession>
<dbReference type="Gene3D" id="1.10.1740.10">
    <property type="match status" value="1"/>
</dbReference>
<dbReference type="InterPro" id="IPR014284">
    <property type="entry name" value="RNA_pol_sigma-70_dom"/>
</dbReference>
<dbReference type="InterPro" id="IPR039425">
    <property type="entry name" value="RNA_pol_sigma-70-like"/>
</dbReference>
<evidence type="ECO:0000259" key="5">
    <source>
        <dbReference type="Pfam" id="PF04542"/>
    </source>
</evidence>
<feature type="domain" description="RNA polymerase sigma factor 70 region 4 type 2" evidence="6">
    <location>
        <begin position="110"/>
        <end position="162"/>
    </location>
</feature>
<evidence type="ECO:0008006" key="9">
    <source>
        <dbReference type="Google" id="ProtNLM"/>
    </source>
</evidence>
<dbReference type="Gene3D" id="1.10.10.10">
    <property type="entry name" value="Winged helix-like DNA-binding domain superfamily/Winged helix DNA-binding domain"/>
    <property type="match status" value="1"/>
</dbReference>
<protein>
    <recommendedName>
        <fullName evidence="9">RNA polymerase subunit sigma-24</fullName>
    </recommendedName>
</protein>
<comment type="caution">
    <text evidence="7">The sequence shown here is derived from an EMBL/GenBank/DDBJ whole genome shotgun (WGS) entry which is preliminary data.</text>
</comment>
<dbReference type="Proteomes" id="UP000077628">
    <property type="component" value="Unassembled WGS sequence"/>
</dbReference>
<name>A0A177NH54_9GAMM</name>
<feature type="domain" description="RNA polymerase sigma-70 region 2" evidence="5">
    <location>
        <begin position="16"/>
        <end position="78"/>
    </location>
</feature>
<keyword evidence="3" id="KW-0731">Sigma factor</keyword>
<dbReference type="AlphaFoldDB" id="A0A177NH54"/>
<reference evidence="8" key="1">
    <citation type="submission" date="2016-03" db="EMBL/GenBank/DDBJ databases">
        <authorList>
            <person name="Heylen K."/>
            <person name="De Vos P."/>
            <person name="Vekeman B."/>
        </authorList>
    </citation>
    <scope>NUCLEOTIDE SEQUENCE [LARGE SCALE GENOMIC DNA]</scope>
    <source>
        <strain evidence="8">R-45383</strain>
    </source>
</reference>
<dbReference type="GO" id="GO:0016987">
    <property type="term" value="F:sigma factor activity"/>
    <property type="evidence" value="ECO:0007669"/>
    <property type="project" value="UniProtKB-KW"/>
</dbReference>
<dbReference type="SUPFAM" id="SSF88946">
    <property type="entry name" value="Sigma2 domain of RNA polymerase sigma factors"/>
    <property type="match status" value="1"/>
</dbReference>
<dbReference type="Pfam" id="PF04542">
    <property type="entry name" value="Sigma70_r2"/>
    <property type="match status" value="1"/>
</dbReference>
<gene>
    <name evidence="7" type="ORF">A1355_09915</name>
</gene>
<evidence type="ECO:0000256" key="3">
    <source>
        <dbReference type="ARBA" id="ARBA00023082"/>
    </source>
</evidence>
<dbReference type="GO" id="GO:0003677">
    <property type="term" value="F:DNA binding"/>
    <property type="evidence" value="ECO:0007669"/>
    <property type="project" value="InterPro"/>
</dbReference>
<keyword evidence="8" id="KW-1185">Reference proteome</keyword>
<evidence type="ECO:0000259" key="6">
    <source>
        <dbReference type="Pfam" id="PF08281"/>
    </source>
</evidence>
<evidence type="ECO:0000313" key="7">
    <source>
        <dbReference type="EMBL" id="OAI16390.1"/>
    </source>
</evidence>
<dbReference type="RefSeq" id="WP_064030365.1">
    <property type="nucleotide sequence ID" value="NZ_LUUK01000186.1"/>
</dbReference>
<dbReference type="PANTHER" id="PTHR43133:SF63">
    <property type="entry name" value="RNA POLYMERASE SIGMA FACTOR FECI-RELATED"/>
    <property type="match status" value="1"/>
</dbReference>
<dbReference type="OrthoDB" id="9797134at2"/>
<proteinExistence type="inferred from homology"/>
<dbReference type="PANTHER" id="PTHR43133">
    <property type="entry name" value="RNA POLYMERASE ECF-TYPE SIGMA FACTO"/>
    <property type="match status" value="1"/>
</dbReference>
<keyword evidence="2" id="KW-0805">Transcription regulation</keyword>
<dbReference type="GO" id="GO:0006352">
    <property type="term" value="P:DNA-templated transcription initiation"/>
    <property type="evidence" value="ECO:0007669"/>
    <property type="project" value="InterPro"/>
</dbReference>
<dbReference type="STRING" id="702114.A1355_09915"/>
<dbReference type="SUPFAM" id="SSF88659">
    <property type="entry name" value="Sigma3 and sigma4 domains of RNA polymerase sigma factors"/>
    <property type="match status" value="1"/>
</dbReference>
<dbReference type="Pfam" id="PF08281">
    <property type="entry name" value="Sigma70_r4_2"/>
    <property type="match status" value="1"/>
</dbReference>
<dbReference type="InterPro" id="IPR013324">
    <property type="entry name" value="RNA_pol_sigma_r3/r4-like"/>
</dbReference>
<dbReference type="CDD" id="cd06171">
    <property type="entry name" value="Sigma70_r4"/>
    <property type="match status" value="1"/>
</dbReference>
<keyword evidence="4" id="KW-0804">Transcription</keyword>
<dbReference type="NCBIfam" id="TIGR02937">
    <property type="entry name" value="sigma70-ECF"/>
    <property type="match status" value="1"/>
</dbReference>
<evidence type="ECO:0000313" key="8">
    <source>
        <dbReference type="Proteomes" id="UP000077628"/>
    </source>
</evidence>
<dbReference type="InterPro" id="IPR013249">
    <property type="entry name" value="RNA_pol_sigma70_r4_t2"/>
</dbReference>
<dbReference type="InterPro" id="IPR036388">
    <property type="entry name" value="WH-like_DNA-bd_sf"/>
</dbReference>